<dbReference type="PANTHER" id="PTHR13812:SF19">
    <property type="entry name" value="KETIMINE REDUCTASE MU-CRYSTALLIN"/>
    <property type="match status" value="1"/>
</dbReference>
<dbReference type="Proteomes" id="UP000515292">
    <property type="component" value="Chromosome"/>
</dbReference>
<dbReference type="InterPro" id="IPR023401">
    <property type="entry name" value="ODC_N"/>
</dbReference>
<accession>A0A7G5IMK1</accession>
<dbReference type="Gene3D" id="3.30.1780.10">
    <property type="entry name" value="ornithine cyclodeaminase, domain 1"/>
    <property type="match status" value="1"/>
</dbReference>
<sequence>MEIVSEETARAVVSLDDAIEAVAQAFIDLSAGRAELFPVALGRGADTGRFGAKLGREGVDGTPGLKIGTYWPGNRAKGLAAHGSTTLLLDPGTGFPAALVAATYLTAIRTAAADAVAVRALARPDASRLLVIGSGHQAYWEARAVARVRPLTDIAIAGRSNEGAAKLARMLAEEGYPARPGTVASDAATADLIVTVTPSHVPLIGAEQVRAGTHVSAMGADEPGKAELDPALFDKAALFADLPAQSAAIGEFSQAVAQGLPLARITALGDVLRGIAAGRQSADLITIFDSSGTALQDLAVARLALARARAAGTLQTIDIG</sequence>
<dbReference type="InterPro" id="IPR036291">
    <property type="entry name" value="NAD(P)-bd_dom_sf"/>
</dbReference>
<dbReference type="AlphaFoldDB" id="A0A7G5IMK1"/>
<organism evidence="1 2">
    <name type="scientific">Sandaracinobacteroides saxicola</name>
    <dbReference type="NCBI Taxonomy" id="2759707"/>
    <lineage>
        <taxon>Bacteria</taxon>
        <taxon>Pseudomonadati</taxon>
        <taxon>Pseudomonadota</taxon>
        <taxon>Alphaproteobacteria</taxon>
        <taxon>Sphingomonadales</taxon>
        <taxon>Sphingosinicellaceae</taxon>
        <taxon>Sandaracinobacteroides</taxon>
    </lineage>
</organism>
<dbReference type="Pfam" id="PF02423">
    <property type="entry name" value="OCD_Mu_crystall"/>
    <property type="match status" value="1"/>
</dbReference>
<keyword evidence="2" id="KW-1185">Reference proteome</keyword>
<dbReference type="EMBL" id="CP059851">
    <property type="protein sequence ID" value="QMW24593.1"/>
    <property type="molecule type" value="Genomic_DNA"/>
</dbReference>
<proteinExistence type="predicted"/>
<gene>
    <name evidence="1" type="ORF">H3309_09030</name>
</gene>
<dbReference type="Gene3D" id="3.40.50.720">
    <property type="entry name" value="NAD(P)-binding Rossmann-like Domain"/>
    <property type="match status" value="1"/>
</dbReference>
<protein>
    <submittedName>
        <fullName evidence="1">Ornithine cyclodeaminase family protein</fullName>
    </submittedName>
</protein>
<dbReference type="PANTHER" id="PTHR13812">
    <property type="entry name" value="KETIMINE REDUCTASE MU-CRYSTALLIN"/>
    <property type="match status" value="1"/>
</dbReference>
<evidence type="ECO:0000313" key="1">
    <source>
        <dbReference type="EMBL" id="QMW24593.1"/>
    </source>
</evidence>
<dbReference type="SUPFAM" id="SSF51735">
    <property type="entry name" value="NAD(P)-binding Rossmann-fold domains"/>
    <property type="match status" value="1"/>
</dbReference>
<dbReference type="PIRSF" id="PIRSF001439">
    <property type="entry name" value="CryM"/>
    <property type="match status" value="1"/>
</dbReference>
<evidence type="ECO:0000313" key="2">
    <source>
        <dbReference type="Proteomes" id="UP000515292"/>
    </source>
</evidence>
<dbReference type="GO" id="GO:0005737">
    <property type="term" value="C:cytoplasm"/>
    <property type="evidence" value="ECO:0007669"/>
    <property type="project" value="TreeGrafter"/>
</dbReference>
<dbReference type="KEGG" id="sand:H3309_09030"/>
<reference evidence="1 2" key="1">
    <citation type="submission" date="2020-07" db="EMBL/GenBank/DDBJ databases">
        <title>Complete genome sequence for Sandaracinobacter sp. M6.</title>
        <authorList>
            <person name="Tang Y."/>
            <person name="Liu Q."/>
            <person name="Guo Z."/>
            <person name="Lei P."/>
            <person name="Huang B."/>
        </authorList>
    </citation>
    <scope>NUCLEOTIDE SEQUENCE [LARGE SCALE GENOMIC DNA]</scope>
    <source>
        <strain evidence="1 2">M6</strain>
    </source>
</reference>
<name>A0A7G5IMK1_9SPHN</name>
<dbReference type="InterPro" id="IPR003462">
    <property type="entry name" value="ODC_Mu_crystall"/>
</dbReference>